<dbReference type="GO" id="GO:0005525">
    <property type="term" value="F:GTP binding"/>
    <property type="evidence" value="ECO:0007669"/>
    <property type="project" value="UniProtKB-KW"/>
</dbReference>
<sequence>TFGKGKVPKGSSLINIIYGNYSSAIMAEGNKLSESDQSKQSKIPLTIITGYLGSGKTTLVNRLLDELVSKKKKVAIIQNEYSSGGVEETTATSSDGNVYTNLVELANGCVCCTVRGNFSIVVEDLAKEHKYDYILLECSGLADPAPLIGMFWIDNDLEADIYLDGVISVCDSKYLLTHTKWDAHVHNDHKDKEEERDDGNKYGQIIHQVAFADRILLNKQDLITSEEHIASLMNKITSINQIARVYLTQKSVIPNLLGELLYIRAYNNDNSEYENALVNMKEATTKHSSNCAQCATQKQCCHDPHVQNFVLEKRGSCVTISKVEEWLSDVLWQNAYDENARELIAYKKGLSTQNQTEKATEKEEDNNNDDDDDDNGDKISSKTKMDIYRMKAVLPVATGENYYLQAVGELFDIEKGKSKWKQETSSFSTTNQDSSNANDENCLCRFVVIGKRLDKDILQQGFETIF</sequence>
<organism evidence="11 12">
    <name type="scientific">Reticulomyxa filosa</name>
    <dbReference type="NCBI Taxonomy" id="46433"/>
    <lineage>
        <taxon>Eukaryota</taxon>
        <taxon>Sar</taxon>
        <taxon>Rhizaria</taxon>
        <taxon>Retaria</taxon>
        <taxon>Foraminifera</taxon>
        <taxon>Monothalamids</taxon>
        <taxon>Reticulomyxidae</taxon>
        <taxon>Reticulomyxa</taxon>
    </lineage>
</organism>
<keyword evidence="12" id="KW-1185">Reference proteome</keyword>
<name>X6NMN2_RETFI</name>
<evidence type="ECO:0000256" key="5">
    <source>
        <dbReference type="ARBA" id="ARBA00023186"/>
    </source>
</evidence>
<evidence type="ECO:0000313" key="12">
    <source>
        <dbReference type="Proteomes" id="UP000023152"/>
    </source>
</evidence>
<dbReference type="GO" id="GO:0016787">
    <property type="term" value="F:hydrolase activity"/>
    <property type="evidence" value="ECO:0007669"/>
    <property type="project" value="UniProtKB-KW"/>
</dbReference>
<keyword evidence="1" id="KW-0547">Nucleotide-binding</keyword>
<dbReference type="Pfam" id="PF07683">
    <property type="entry name" value="CobW_C"/>
    <property type="match status" value="1"/>
</dbReference>
<feature type="domain" description="CobW/HypB/UreG nucleotide-binding" evidence="9">
    <location>
        <begin position="44"/>
        <end position="245"/>
    </location>
</feature>
<comment type="similarity">
    <text evidence="6">Belongs to the SIMIBI class G3E GTPase family. ZNG1 subfamily.</text>
</comment>
<feature type="compositionally biased region" description="Acidic residues" evidence="8">
    <location>
        <begin position="362"/>
        <end position="375"/>
    </location>
</feature>
<dbReference type="Proteomes" id="UP000023152">
    <property type="component" value="Unassembled WGS sequence"/>
</dbReference>
<dbReference type="Gene3D" id="3.40.50.300">
    <property type="entry name" value="P-loop containing nucleotide triphosphate hydrolases"/>
    <property type="match status" value="1"/>
</dbReference>
<feature type="region of interest" description="Disordered" evidence="8">
    <location>
        <begin position="352"/>
        <end position="380"/>
    </location>
</feature>
<evidence type="ECO:0000259" key="10">
    <source>
        <dbReference type="Pfam" id="PF07683"/>
    </source>
</evidence>
<evidence type="ECO:0000256" key="2">
    <source>
        <dbReference type="ARBA" id="ARBA00022801"/>
    </source>
</evidence>
<feature type="domain" description="CobW C-terminal" evidence="10">
    <location>
        <begin position="382"/>
        <end position="464"/>
    </location>
</feature>
<evidence type="ECO:0000256" key="8">
    <source>
        <dbReference type="SAM" id="MobiDB-lite"/>
    </source>
</evidence>
<accession>X6NMN2</accession>
<dbReference type="InterPro" id="IPR011629">
    <property type="entry name" value="CobW-like_C"/>
</dbReference>
<protein>
    <submittedName>
        <fullName evidence="11">Uncharacterized protein</fullName>
    </submittedName>
</protein>
<dbReference type="OrthoDB" id="258627at2759"/>
<dbReference type="OMA" id="NDENCLC"/>
<comment type="catalytic activity">
    <reaction evidence="7">
        <text>GTP + H2O = GDP + phosphate + H(+)</text>
        <dbReference type="Rhea" id="RHEA:19669"/>
        <dbReference type="ChEBI" id="CHEBI:15377"/>
        <dbReference type="ChEBI" id="CHEBI:15378"/>
        <dbReference type="ChEBI" id="CHEBI:37565"/>
        <dbReference type="ChEBI" id="CHEBI:43474"/>
        <dbReference type="ChEBI" id="CHEBI:58189"/>
    </reaction>
    <physiologicalReaction direction="left-to-right" evidence="7">
        <dbReference type="Rhea" id="RHEA:19670"/>
    </physiologicalReaction>
</comment>
<dbReference type="InterPro" id="IPR027417">
    <property type="entry name" value="P-loop_NTPase"/>
</dbReference>
<comment type="caution">
    <text evidence="11">The sequence shown here is derived from an EMBL/GenBank/DDBJ whole genome shotgun (WGS) entry which is preliminary data.</text>
</comment>
<dbReference type="PANTHER" id="PTHR13748">
    <property type="entry name" value="COBW-RELATED"/>
    <property type="match status" value="1"/>
</dbReference>
<evidence type="ECO:0000256" key="3">
    <source>
        <dbReference type="ARBA" id="ARBA00022833"/>
    </source>
</evidence>
<dbReference type="SUPFAM" id="SSF90002">
    <property type="entry name" value="Hypothetical protein YjiA, C-terminal domain"/>
    <property type="match status" value="1"/>
</dbReference>
<proteinExistence type="inferred from homology"/>
<dbReference type="InterPro" id="IPR036627">
    <property type="entry name" value="CobW-likC_sf"/>
</dbReference>
<evidence type="ECO:0000256" key="6">
    <source>
        <dbReference type="ARBA" id="ARBA00034320"/>
    </source>
</evidence>
<keyword evidence="5" id="KW-0143">Chaperone</keyword>
<dbReference type="InterPro" id="IPR051316">
    <property type="entry name" value="Zinc-reg_GTPase_activator"/>
</dbReference>
<keyword evidence="3" id="KW-0862">Zinc</keyword>
<dbReference type="Gene3D" id="3.30.1220.10">
    <property type="entry name" value="CobW-like, C-terminal domain"/>
    <property type="match status" value="1"/>
</dbReference>
<keyword evidence="2" id="KW-0378">Hydrolase</keyword>
<evidence type="ECO:0000259" key="9">
    <source>
        <dbReference type="Pfam" id="PF02492"/>
    </source>
</evidence>
<dbReference type="CDD" id="cd03112">
    <property type="entry name" value="CobW-like"/>
    <property type="match status" value="1"/>
</dbReference>
<dbReference type="Pfam" id="PF02492">
    <property type="entry name" value="cobW"/>
    <property type="match status" value="1"/>
</dbReference>
<keyword evidence="4" id="KW-0342">GTP-binding</keyword>
<evidence type="ECO:0000256" key="7">
    <source>
        <dbReference type="ARBA" id="ARBA00049117"/>
    </source>
</evidence>
<gene>
    <name evidence="11" type="ORF">RFI_10472</name>
</gene>
<dbReference type="SUPFAM" id="SSF52540">
    <property type="entry name" value="P-loop containing nucleoside triphosphate hydrolases"/>
    <property type="match status" value="1"/>
</dbReference>
<dbReference type="InterPro" id="IPR003495">
    <property type="entry name" value="CobW/HypB/UreG_nucleotide-bd"/>
</dbReference>
<evidence type="ECO:0000256" key="4">
    <source>
        <dbReference type="ARBA" id="ARBA00023134"/>
    </source>
</evidence>
<evidence type="ECO:0000313" key="11">
    <source>
        <dbReference type="EMBL" id="ETO26662.1"/>
    </source>
</evidence>
<dbReference type="GO" id="GO:0005737">
    <property type="term" value="C:cytoplasm"/>
    <property type="evidence" value="ECO:0007669"/>
    <property type="project" value="TreeGrafter"/>
</dbReference>
<dbReference type="PANTHER" id="PTHR13748:SF31">
    <property type="entry name" value="ZINC-REGULATED GTPASE METALLOPROTEIN ACTIVATOR 1A-RELATED"/>
    <property type="match status" value="1"/>
</dbReference>
<dbReference type="EMBL" id="ASPP01007716">
    <property type="protein sequence ID" value="ETO26662.1"/>
    <property type="molecule type" value="Genomic_DNA"/>
</dbReference>
<feature type="non-terminal residue" evidence="11">
    <location>
        <position position="1"/>
    </location>
</feature>
<dbReference type="AlphaFoldDB" id="X6NMN2"/>
<evidence type="ECO:0000256" key="1">
    <source>
        <dbReference type="ARBA" id="ARBA00022741"/>
    </source>
</evidence>
<reference evidence="11 12" key="1">
    <citation type="journal article" date="2013" name="Curr. Biol.">
        <title>The Genome of the Foraminiferan Reticulomyxa filosa.</title>
        <authorList>
            <person name="Glockner G."/>
            <person name="Hulsmann N."/>
            <person name="Schleicher M."/>
            <person name="Noegel A.A."/>
            <person name="Eichinger L."/>
            <person name="Gallinger C."/>
            <person name="Pawlowski J."/>
            <person name="Sierra R."/>
            <person name="Euteneuer U."/>
            <person name="Pillet L."/>
            <person name="Moustafa A."/>
            <person name="Platzer M."/>
            <person name="Groth M."/>
            <person name="Szafranski K."/>
            <person name="Schliwa M."/>
        </authorList>
    </citation>
    <scope>NUCLEOTIDE SEQUENCE [LARGE SCALE GENOMIC DNA]</scope>
</reference>